<keyword evidence="9" id="KW-0460">Magnesium</keyword>
<dbReference type="PANTHER" id="PTHR30040">
    <property type="entry name" value="THIAMINE BIOSYNTHESIS LIPOPROTEIN APBE"/>
    <property type="match status" value="1"/>
</dbReference>
<keyword evidence="12" id="KW-0449">Lipoprotein</keyword>
<keyword evidence="7" id="KW-0479">Metal-binding</keyword>
<evidence type="ECO:0000313" key="12">
    <source>
        <dbReference type="EMBL" id="EEX94445.1"/>
    </source>
</evidence>
<proteinExistence type="inferred from homology"/>
<evidence type="ECO:0000256" key="8">
    <source>
        <dbReference type="ARBA" id="ARBA00022827"/>
    </source>
</evidence>
<reference evidence="13" key="2">
    <citation type="submission" date="2011-08" db="EMBL/GenBank/DDBJ databases">
        <authorList>
            <person name="Hoffman M."/>
            <person name="Strain E.A."/>
            <person name="Brown E."/>
            <person name="Allard M.W."/>
        </authorList>
    </citation>
    <scope>NUCLEOTIDE SEQUENCE</scope>
    <source>
        <strain evidence="13">CIP 102891</strain>
    </source>
</reference>
<dbReference type="OrthoDB" id="9778595at2"/>
<comment type="catalytic activity">
    <reaction evidence="11">
        <text>L-threonyl-[protein] + FAD = FMN-L-threonyl-[protein] + AMP + H(+)</text>
        <dbReference type="Rhea" id="RHEA:36847"/>
        <dbReference type="Rhea" id="RHEA-COMP:11060"/>
        <dbReference type="Rhea" id="RHEA-COMP:11061"/>
        <dbReference type="ChEBI" id="CHEBI:15378"/>
        <dbReference type="ChEBI" id="CHEBI:30013"/>
        <dbReference type="ChEBI" id="CHEBI:57692"/>
        <dbReference type="ChEBI" id="CHEBI:74257"/>
        <dbReference type="ChEBI" id="CHEBI:456215"/>
        <dbReference type="EC" id="2.7.1.180"/>
    </reaction>
</comment>
<dbReference type="Gene3D" id="3.10.520.10">
    <property type="entry name" value="ApbE-like domains"/>
    <property type="match status" value="1"/>
</dbReference>
<reference evidence="12 15" key="1">
    <citation type="submission" date="2009-10" db="EMBL/GenBank/DDBJ databases">
        <authorList>
            <consortium name="Los Alamos National Laboratory (LANL)"/>
            <consortium name="National Microbial Pathogen Data Resource (NMPDR)"/>
            <person name="Munk A.C."/>
            <person name="Chertkov O."/>
            <person name="Tapia R."/>
            <person name="Green L."/>
            <person name="Rogers Y."/>
            <person name="Detter J.C."/>
            <person name="Bruce D."/>
            <person name="Brettin T.S."/>
            <person name="Colwell R.R."/>
            <person name="Huq A."/>
            <person name="Grim C.J."/>
            <person name="Hasan N.A."/>
            <person name="Bartels D."/>
            <person name="Vonstein V."/>
        </authorList>
    </citation>
    <scope>NUCLEOTIDE SEQUENCE [LARGE SCALE GENOMIC DNA]</scope>
    <source>
        <strain evidence="12 15">CIP 102891</strain>
    </source>
</reference>
<dbReference type="STRING" id="675816.VIA_001605"/>
<sequence>MHSNRPFVHRFKAMTVPCEVQLFGSIKASQITAMIEQNTRRLEQKYNFYSEQSWLTRELNQRGDNSVLLDDESLVVFQTVKNLVMGTAGVFDPTVGSLKWLLAKDASLNRAQAYQIAQPMMGEAAWHLEGKQMFISHHETRFDLGGVIKEFAIDQAINLAESLGVAGALINFGGDIRVLGAKPNQETFNVAVVNPSNPTQAFFSLPLANAALTTSAHYERKTQFSDGQTSHILSDKGTHSKVLSVTVVAPTALEAGAISTALTIDPLLPVPGEVSIIFIDDELKIHQDTEFLTQ</sequence>
<evidence type="ECO:0000256" key="6">
    <source>
        <dbReference type="ARBA" id="ARBA00022679"/>
    </source>
</evidence>
<dbReference type="InterPro" id="IPR024932">
    <property type="entry name" value="ApbE"/>
</dbReference>
<comment type="cofactor">
    <cofactor evidence="1">
        <name>Mg(2+)</name>
        <dbReference type="ChEBI" id="CHEBI:18420"/>
    </cofactor>
</comment>
<evidence type="ECO:0000256" key="9">
    <source>
        <dbReference type="ARBA" id="ARBA00022842"/>
    </source>
</evidence>
<dbReference type="Proteomes" id="UP000003515">
    <property type="component" value="Unassembled WGS sequence"/>
</dbReference>
<keyword evidence="6" id="KW-0808">Transferase</keyword>
<dbReference type="EC" id="2.7.1.180" evidence="3"/>
<accession>C9QEH2</accession>
<dbReference type="eggNOG" id="COG1477">
    <property type="taxonomic scope" value="Bacteria"/>
</dbReference>
<dbReference type="EMBL" id="AFWH01000001">
    <property type="protein sequence ID" value="EGU54004.1"/>
    <property type="molecule type" value="Genomic_DNA"/>
</dbReference>
<evidence type="ECO:0000256" key="10">
    <source>
        <dbReference type="ARBA" id="ARBA00031306"/>
    </source>
</evidence>
<dbReference type="Proteomes" id="UP000002817">
    <property type="component" value="Unassembled WGS sequence"/>
</dbReference>
<evidence type="ECO:0000313" key="14">
    <source>
        <dbReference type="Proteomes" id="UP000002817"/>
    </source>
</evidence>
<dbReference type="InterPro" id="IPR003374">
    <property type="entry name" value="ApbE-like_sf"/>
</dbReference>
<keyword evidence="5" id="KW-0285">Flavoprotein</keyword>
<evidence type="ECO:0000256" key="7">
    <source>
        <dbReference type="ARBA" id="ARBA00022723"/>
    </source>
</evidence>
<organism evidence="13 14">
    <name type="scientific">Vibrio orientalis CIP 102891 = ATCC 33934</name>
    <dbReference type="NCBI Taxonomy" id="675816"/>
    <lineage>
        <taxon>Bacteria</taxon>
        <taxon>Pseudomonadati</taxon>
        <taxon>Pseudomonadota</taxon>
        <taxon>Gammaproteobacteria</taxon>
        <taxon>Vibrionales</taxon>
        <taxon>Vibrionaceae</taxon>
        <taxon>Vibrio</taxon>
        <taxon>Vibrio oreintalis group</taxon>
    </lineage>
</organism>
<dbReference type="EMBL" id="ACZV01000004">
    <property type="protein sequence ID" value="EEX94445.1"/>
    <property type="molecule type" value="Genomic_DNA"/>
</dbReference>
<protein>
    <recommendedName>
        <fullName evidence="4">FAD:protein FMN transferase</fullName>
        <ecNumber evidence="3">2.7.1.180</ecNumber>
    </recommendedName>
    <alternativeName>
        <fullName evidence="10">Flavin transferase</fullName>
    </alternativeName>
</protein>
<dbReference type="SUPFAM" id="SSF143631">
    <property type="entry name" value="ApbE-like"/>
    <property type="match status" value="1"/>
</dbReference>
<evidence type="ECO:0000256" key="11">
    <source>
        <dbReference type="ARBA" id="ARBA00048540"/>
    </source>
</evidence>
<dbReference type="GO" id="GO:0016740">
    <property type="term" value="F:transferase activity"/>
    <property type="evidence" value="ECO:0007669"/>
    <property type="project" value="UniProtKB-KW"/>
</dbReference>
<dbReference type="PANTHER" id="PTHR30040:SF2">
    <property type="entry name" value="FAD:PROTEIN FMN TRANSFERASE"/>
    <property type="match status" value="1"/>
</dbReference>
<evidence type="ECO:0000256" key="5">
    <source>
        <dbReference type="ARBA" id="ARBA00022630"/>
    </source>
</evidence>
<evidence type="ECO:0000256" key="1">
    <source>
        <dbReference type="ARBA" id="ARBA00001946"/>
    </source>
</evidence>
<keyword evidence="8" id="KW-0274">FAD</keyword>
<dbReference type="PATRIC" id="fig|675816.5.peg.86"/>
<evidence type="ECO:0000313" key="13">
    <source>
        <dbReference type="EMBL" id="EGU54004.1"/>
    </source>
</evidence>
<evidence type="ECO:0000256" key="4">
    <source>
        <dbReference type="ARBA" id="ARBA00016337"/>
    </source>
</evidence>
<dbReference type="RefSeq" id="WP_004412351.1">
    <property type="nucleotide sequence ID" value="NZ_ACZV01000004.1"/>
</dbReference>
<keyword evidence="15" id="KW-1185">Reference proteome</keyword>
<reference evidence="13 14" key="3">
    <citation type="journal article" date="2012" name="Int. J. Syst. Evol. Microbiol.">
        <title>Vibrio caribbeanicus sp. nov., isolated from the marine sponge Scleritoderma cyanea.</title>
        <authorList>
            <person name="Hoffmann M."/>
            <person name="Monday S.R."/>
            <person name="Allard M.W."/>
            <person name="Strain E.A."/>
            <person name="Whittaker P."/>
            <person name="Naum M."/>
            <person name="McCarthy P.J."/>
            <person name="Lopez J.V."/>
            <person name="Fischer M."/>
            <person name="Brown E.W."/>
        </authorList>
    </citation>
    <scope>NUCLEOTIDE SEQUENCE [LARGE SCALE GENOMIC DNA]</scope>
    <source>
        <strain evidence="13">CIP 102891</strain>
        <strain evidence="14">CIP 102891 / ATCC 33934</strain>
    </source>
</reference>
<gene>
    <name evidence="12" type="ORF">VIA_001605</name>
    <name evidence="13" type="ORF">VIOR3934_19295</name>
</gene>
<comment type="caution">
    <text evidence="13">The sequence shown here is derived from an EMBL/GenBank/DDBJ whole genome shotgun (WGS) entry which is preliminary data.</text>
</comment>
<evidence type="ECO:0000256" key="2">
    <source>
        <dbReference type="ARBA" id="ARBA00008282"/>
    </source>
</evidence>
<evidence type="ECO:0000313" key="15">
    <source>
        <dbReference type="Proteomes" id="UP000003515"/>
    </source>
</evidence>
<name>C9QEH2_VIBOR</name>
<evidence type="ECO:0000256" key="3">
    <source>
        <dbReference type="ARBA" id="ARBA00011955"/>
    </source>
</evidence>
<comment type="similarity">
    <text evidence="2">Belongs to the ApbE family.</text>
</comment>
<dbReference type="GO" id="GO:0046872">
    <property type="term" value="F:metal ion binding"/>
    <property type="evidence" value="ECO:0007669"/>
    <property type="project" value="UniProtKB-KW"/>
</dbReference>
<dbReference type="AlphaFoldDB" id="C9QEH2"/>
<dbReference type="Pfam" id="PF02424">
    <property type="entry name" value="ApbE"/>
    <property type="match status" value="1"/>
</dbReference>